<dbReference type="EMBL" id="CP093310">
    <property type="protein sequence ID" value="UNK06435.1"/>
    <property type="molecule type" value="Genomic_DNA"/>
</dbReference>
<sequence length="111" mass="12558">MQLAAKLCKVGFISCFWLASMPAMATECSDILYGYDEENECETLIQSEMYLQSTLGELADKGMLTDSLIQKQSHWIESRNTECKNDIQCTYEKNFSRADELRIKAKIALGG</sequence>
<keyword evidence="1" id="KW-0732">Signal</keyword>
<dbReference type="Proteomes" id="UP000829560">
    <property type="component" value="Chromosome"/>
</dbReference>
<name>A0AAT9PFZ9_9GAMM</name>
<feature type="chain" id="PRO_5043860238" description="Lysozyme inhibitor LprI N-terminal domain-containing protein" evidence="1">
    <location>
        <begin position="26"/>
        <end position="111"/>
    </location>
</feature>
<evidence type="ECO:0000313" key="2">
    <source>
        <dbReference type="EMBL" id="UNK06435.1"/>
    </source>
</evidence>
<accession>A0AAT9PFZ9</accession>
<organism evidence="2 3">
    <name type="scientific">Psychrobacter raelei</name>
    <dbReference type="NCBI Taxonomy" id="2565531"/>
    <lineage>
        <taxon>Bacteria</taxon>
        <taxon>Pseudomonadati</taxon>
        <taxon>Pseudomonadota</taxon>
        <taxon>Gammaproteobacteria</taxon>
        <taxon>Moraxellales</taxon>
        <taxon>Moraxellaceae</taxon>
        <taxon>Psychrobacter</taxon>
    </lineage>
</organism>
<dbReference type="RefSeq" id="WP_241879609.1">
    <property type="nucleotide sequence ID" value="NZ_CP093310.2"/>
</dbReference>
<gene>
    <name evidence="2" type="ORF">MN210_08040</name>
</gene>
<evidence type="ECO:0000313" key="3">
    <source>
        <dbReference type="Proteomes" id="UP000829560"/>
    </source>
</evidence>
<feature type="signal peptide" evidence="1">
    <location>
        <begin position="1"/>
        <end position="25"/>
    </location>
</feature>
<dbReference type="AlphaFoldDB" id="A0AAT9PFZ9"/>
<keyword evidence="3" id="KW-1185">Reference proteome</keyword>
<dbReference type="KEGG" id="prae:MN210_08040"/>
<evidence type="ECO:0008006" key="4">
    <source>
        <dbReference type="Google" id="ProtNLM"/>
    </source>
</evidence>
<reference evidence="2" key="1">
    <citation type="submission" date="2024-03" db="EMBL/GenBank/DDBJ databases">
        <title>Psychrobacter raelis sp. nov. isolated from a dog with peritonitis.</title>
        <authorList>
            <person name="Schiavone A."/>
            <person name="Manzulli V."/>
            <person name="Camarda A."/>
            <person name="Cafiero M.A."/>
            <person name="Vasco I."/>
            <person name="Marino L."/>
            <person name="Pennuzzi G."/>
            <person name="Serrecchia L."/>
            <person name="Galante D."/>
            <person name="Pugliese N."/>
        </authorList>
    </citation>
    <scope>NUCLEOTIDE SEQUENCE</scope>
    <source>
        <strain evidence="2">PraFG1</strain>
    </source>
</reference>
<proteinExistence type="predicted"/>
<protein>
    <recommendedName>
        <fullName evidence="4">Lysozyme inhibitor LprI N-terminal domain-containing protein</fullName>
    </recommendedName>
</protein>
<evidence type="ECO:0000256" key="1">
    <source>
        <dbReference type="SAM" id="SignalP"/>
    </source>
</evidence>